<dbReference type="STRING" id="694327.DFW101_2179"/>
<protein>
    <submittedName>
        <fullName evidence="1">Uncharacterized protein</fullName>
    </submittedName>
</protein>
<dbReference type="AlphaFoldDB" id="G7Q9E2"/>
<proteinExistence type="predicted"/>
<reference evidence="2" key="1">
    <citation type="journal article" date="2015" name="Genome Announc.">
        <title>High-Quality Draft Genome Sequence of Desulfovibrio carbinoliphilus FW-101-2B, an Organic Acid-Oxidizing Sulfate-Reducing Bacterium Isolated from Uranium(VI)-Contaminated Groundwater.</title>
        <authorList>
            <person name="Ramsay B.D."/>
            <person name="Hwang C."/>
            <person name="Woo H.L."/>
            <person name="Carroll S.L."/>
            <person name="Lucas S."/>
            <person name="Han J."/>
            <person name="Lapidus A.L."/>
            <person name="Cheng J.F."/>
            <person name="Goodwin L.A."/>
            <person name="Pitluck S."/>
            <person name="Peters L."/>
            <person name="Chertkov O."/>
            <person name="Held B."/>
            <person name="Detter J.C."/>
            <person name="Han C.S."/>
            <person name="Tapia R."/>
            <person name="Land M.L."/>
            <person name="Hauser L.J."/>
            <person name="Kyrpides N.C."/>
            <person name="Ivanova N.N."/>
            <person name="Mikhailova N."/>
            <person name="Pagani I."/>
            <person name="Woyke T."/>
            <person name="Arkin A.P."/>
            <person name="Dehal P."/>
            <person name="Chivian D."/>
            <person name="Criddle C.S."/>
            <person name="Wu W."/>
            <person name="Chakraborty R."/>
            <person name="Hazen T.C."/>
            <person name="Fields M.W."/>
        </authorList>
    </citation>
    <scope>NUCLEOTIDE SEQUENCE [LARGE SCALE GENOMIC DNA]</scope>
    <source>
        <strain evidence="2">FW-101-2B</strain>
    </source>
</reference>
<dbReference type="RefSeq" id="WP_009181565.1">
    <property type="nucleotide sequence ID" value="NZ_CM001368.1"/>
</dbReference>
<dbReference type="HOGENOM" id="CLU_1118748_0_0_7"/>
<organism evidence="1 2">
    <name type="scientific">Solidesulfovibrio carbinoliphilus subsp. oakridgensis</name>
    <dbReference type="NCBI Taxonomy" id="694327"/>
    <lineage>
        <taxon>Bacteria</taxon>
        <taxon>Pseudomonadati</taxon>
        <taxon>Thermodesulfobacteriota</taxon>
        <taxon>Desulfovibrionia</taxon>
        <taxon>Desulfovibrionales</taxon>
        <taxon>Desulfovibrionaceae</taxon>
        <taxon>Solidesulfovibrio</taxon>
    </lineage>
</organism>
<name>G7Q9E2_9BACT</name>
<evidence type="ECO:0000313" key="2">
    <source>
        <dbReference type="Proteomes" id="UP000004662"/>
    </source>
</evidence>
<sequence length="260" mass="28746">MANDTSPRPDLDIVEMPATALAAYWLSLKKLMDSRKGGRIVQEEMAAVSEPTIRLLLETAFGSSLPEEALRRLFAAGRRQVLADLRRKLDCMARTLLAMAAGDNPQRVLSILTALFAVPPVREAKAMETVYGLVEKVRAGDTAAGDPAAVDHGLAPEVLLVRLMYCLVVVRREGREACRRLAESARSLFFAEGLVLVADGFDEAFLRRRLTLHRRSLLTDAAGKLILAEELCLGLRARYSYEDLWRVARAYLPRDRGPAA</sequence>
<accession>G7Q9E2</accession>
<gene>
    <name evidence="1" type="ORF">DFW101_2179</name>
</gene>
<evidence type="ECO:0000313" key="1">
    <source>
        <dbReference type="EMBL" id="EHJ48185.1"/>
    </source>
</evidence>
<dbReference type="OrthoDB" id="5470010at2"/>
<keyword evidence="2" id="KW-1185">Reference proteome</keyword>
<dbReference type="eggNOG" id="ENOG5033V5Y">
    <property type="taxonomic scope" value="Bacteria"/>
</dbReference>
<dbReference type="Proteomes" id="UP000004662">
    <property type="component" value="Chromosome"/>
</dbReference>
<dbReference type="EMBL" id="CM001368">
    <property type="protein sequence ID" value="EHJ48185.1"/>
    <property type="molecule type" value="Genomic_DNA"/>
</dbReference>